<evidence type="ECO:0000313" key="6">
    <source>
        <dbReference type="EMBL" id="TPX55298.1"/>
    </source>
</evidence>
<dbReference type="STRING" id="109895.A0A507DWG7"/>
<keyword evidence="7" id="KW-1185">Reference proteome</keyword>
<dbReference type="GO" id="GO:0000329">
    <property type="term" value="C:fungal-type vacuole membrane"/>
    <property type="evidence" value="ECO:0007669"/>
    <property type="project" value="TreeGrafter"/>
</dbReference>
<dbReference type="InterPro" id="IPR027483">
    <property type="entry name" value="PInositol-4-P-4/5-kinase_C_sf"/>
</dbReference>
<proteinExistence type="predicted"/>
<dbReference type="PROSITE" id="PS51455">
    <property type="entry name" value="PIPK"/>
    <property type="match status" value="1"/>
</dbReference>
<dbReference type="PANTHER" id="PTHR45748">
    <property type="entry name" value="1-PHOSPHATIDYLINOSITOL 3-PHOSPHATE 5-KINASE-RELATED"/>
    <property type="match status" value="1"/>
</dbReference>
<dbReference type="SMART" id="SM00330">
    <property type="entry name" value="PIPKc"/>
    <property type="match status" value="1"/>
</dbReference>
<dbReference type="PANTHER" id="PTHR45748:SF7">
    <property type="entry name" value="1-PHOSPHATIDYLINOSITOL 3-PHOSPHATE 5-KINASE-RELATED"/>
    <property type="match status" value="1"/>
</dbReference>
<dbReference type="Pfam" id="PF01504">
    <property type="entry name" value="PIP5K"/>
    <property type="match status" value="1"/>
</dbReference>
<evidence type="ECO:0000259" key="5">
    <source>
        <dbReference type="PROSITE" id="PS51455"/>
    </source>
</evidence>
<feature type="domain" description="PIPK" evidence="5">
    <location>
        <begin position="773"/>
        <end position="1102"/>
    </location>
</feature>
<name>A0A507DWG7_9FUNG</name>
<comment type="caution">
    <text evidence="6">The sequence shown here is derived from an EMBL/GenBank/DDBJ whole genome shotgun (WGS) entry which is preliminary data.</text>
</comment>
<dbReference type="Gene3D" id="3.30.800.10">
    <property type="entry name" value="Phosphatidylinositol Phosphate Kinase II Beta"/>
    <property type="match status" value="1"/>
</dbReference>
<feature type="region of interest" description="Disordered" evidence="4">
    <location>
        <begin position="118"/>
        <end position="148"/>
    </location>
</feature>
<evidence type="ECO:0000256" key="3">
    <source>
        <dbReference type="PROSITE-ProRule" id="PRU00781"/>
    </source>
</evidence>
<evidence type="ECO:0000313" key="7">
    <source>
        <dbReference type="Proteomes" id="UP000318582"/>
    </source>
</evidence>
<dbReference type="SUPFAM" id="SSF56104">
    <property type="entry name" value="SAICAR synthase-like"/>
    <property type="match status" value="1"/>
</dbReference>
<keyword evidence="3" id="KW-0418">Kinase</keyword>
<evidence type="ECO:0000256" key="4">
    <source>
        <dbReference type="SAM" id="MobiDB-lite"/>
    </source>
</evidence>
<dbReference type="GO" id="GO:0046854">
    <property type="term" value="P:phosphatidylinositol phosphate biosynthetic process"/>
    <property type="evidence" value="ECO:0007669"/>
    <property type="project" value="TreeGrafter"/>
</dbReference>
<dbReference type="GO" id="GO:0005524">
    <property type="term" value="F:ATP binding"/>
    <property type="evidence" value="ECO:0007669"/>
    <property type="project" value="UniProtKB-UniRule"/>
</dbReference>
<protein>
    <recommendedName>
        <fullName evidence="5">PIPK domain-containing protein</fullName>
    </recommendedName>
</protein>
<keyword evidence="1 3" id="KW-0547">Nucleotide-binding</keyword>
<keyword evidence="2 3" id="KW-0067">ATP-binding</keyword>
<dbReference type="EMBL" id="QEAQ01000116">
    <property type="protein sequence ID" value="TPX55298.1"/>
    <property type="molecule type" value="Genomic_DNA"/>
</dbReference>
<evidence type="ECO:0000256" key="2">
    <source>
        <dbReference type="ARBA" id="ARBA00022840"/>
    </source>
</evidence>
<gene>
    <name evidence="6" type="ORF">PhCBS80983_g05432</name>
</gene>
<dbReference type="GO" id="GO:0010008">
    <property type="term" value="C:endosome membrane"/>
    <property type="evidence" value="ECO:0007669"/>
    <property type="project" value="TreeGrafter"/>
</dbReference>
<dbReference type="CDD" id="cd17300">
    <property type="entry name" value="PIPKc_PIKfyve"/>
    <property type="match status" value="1"/>
</dbReference>
<dbReference type="Gene3D" id="3.30.810.10">
    <property type="entry name" value="2-Layer Sandwich"/>
    <property type="match status" value="1"/>
</dbReference>
<organism evidence="6 7">
    <name type="scientific">Powellomyces hirtus</name>
    <dbReference type="NCBI Taxonomy" id="109895"/>
    <lineage>
        <taxon>Eukaryota</taxon>
        <taxon>Fungi</taxon>
        <taxon>Fungi incertae sedis</taxon>
        <taxon>Chytridiomycota</taxon>
        <taxon>Chytridiomycota incertae sedis</taxon>
        <taxon>Chytridiomycetes</taxon>
        <taxon>Spizellomycetales</taxon>
        <taxon>Powellomycetaceae</taxon>
        <taxon>Powellomyces</taxon>
    </lineage>
</organism>
<evidence type="ECO:0000256" key="1">
    <source>
        <dbReference type="ARBA" id="ARBA00022741"/>
    </source>
</evidence>
<accession>A0A507DWG7</accession>
<reference evidence="6 7" key="1">
    <citation type="journal article" date="2019" name="Sci. Rep.">
        <title>Comparative genomics of chytrid fungi reveal insights into the obligate biotrophic and pathogenic lifestyle of Synchytrium endobioticum.</title>
        <authorList>
            <person name="van de Vossenberg B.T.L.H."/>
            <person name="Warris S."/>
            <person name="Nguyen H.D.T."/>
            <person name="van Gent-Pelzer M.P.E."/>
            <person name="Joly D.L."/>
            <person name="van de Geest H.C."/>
            <person name="Bonants P.J.M."/>
            <person name="Smith D.S."/>
            <person name="Levesque C.A."/>
            <person name="van der Lee T.A.J."/>
        </authorList>
    </citation>
    <scope>NUCLEOTIDE SEQUENCE [LARGE SCALE GENOMIC DNA]</scope>
    <source>
        <strain evidence="6 7">CBS 809.83</strain>
    </source>
</reference>
<dbReference type="AlphaFoldDB" id="A0A507DWG7"/>
<dbReference type="Proteomes" id="UP000318582">
    <property type="component" value="Unassembled WGS sequence"/>
</dbReference>
<dbReference type="InterPro" id="IPR002498">
    <property type="entry name" value="PInositol-4-P-4/5-kinase_core"/>
</dbReference>
<sequence length="1128" mass="126597">MPAQLPPPKLPPRPPVRKFVVSPPATRSTENLDSAGVEHLRALTVQSLKEIYVDVNVWERVLVDVALEIAQDLPYVLKIVGRPQTVAPKTTAQPGKDAATERQAKTVHHVVQVSLEPSGMPQDSRYIPGTKDAKHSLSEDSSDSNSHELGGTVILHGVSADLRKLKRVMDLLIFAVCSMKLEMNVLLDHFVTRATDASLPSASDPNHHRKRRAALALWHWFRGVDHNETESGTPQSSASSSSSSVINGNNRFDRAIDQISRAILSVSPGLRFPPPHLLRRLRDEESLGPTKWDERRQSYAVDDVVGPLEASGTNGRLSVHGRSLQYSRNRESTASLSSRSSYVSVDSKAGLAYLMTNNNSISGVINHQRITFAYSYALSGSHIPCRPPEILTNQYYQKEGHNQDQTMGELVAHLCTYATAPCSDIMCGKPMREHVVSYSHGTGQIDLSVQSAAEHFIQDAQFALSFNNNECYMWTSCSKCSAATKIVPMSLATWHYSFAKYLELHFYSSNFCHKSLCAHGHVKENVKLCFRWRDEVVVFVFKPIDLFEMRVPRIQVSPEHHLSQPIAVRPLSFYRLVPEENDSSVDLTTPKPNDPPLESNCEVLLDILEALRLDITHFFHPLFDHISKLQEETGVTPLMSRSGCTPEQVRCLTRLDEMSKRFKKDEESLYKLVEALQESDAVNTVRQEICMNICACVAETDSWTAEVGIKLSAPPQWCFPEYCISSPSNATSKCCIYPNSHVLVREEELTSIIAFTLSSKEYRHAAMEHEIAHPPAFSDAEEPPVSFPALSVDQWHTVEKDCELKIKHFSHEATTPPVSKVSSNIHPHTKFKFRTKTHTNSCVIYYAKAFSNLRRKCGMTTQYVESLSRCSHWDAVGGKSSAGFFKTADDALVVKRMASRWANTEKAAFMKFAPHYFQYMDQSEKNPTVLVKIFGFYTIKRKNLQTGAVVRLDVLVMEHLFANVMISRKFDLKGVPDRHVVSKKDGDNDVMWDGDWVDGRYTSLLRLHGHSKKILMDSIINDTQFLASSNIMDYSLLVGINDARKELVVGIVDFIGPYTWYKVLETRAKITLNAALKGGKGVTVLPPPLYGERFRKAMDQNFLMVPDKWIKLTPGPSSKVEPTLPPVL</sequence>
<dbReference type="InterPro" id="IPR044769">
    <property type="entry name" value="PIKfyve_PIPKc"/>
</dbReference>
<dbReference type="InterPro" id="IPR027484">
    <property type="entry name" value="PInositol-4-P-5-kinase_N"/>
</dbReference>
<keyword evidence="3" id="KW-0808">Transferase</keyword>
<dbReference type="GO" id="GO:0000285">
    <property type="term" value="F:1-phosphatidylinositol-3-phosphate 5-kinase activity"/>
    <property type="evidence" value="ECO:0007669"/>
    <property type="project" value="InterPro"/>
</dbReference>